<dbReference type="Pfam" id="PF22642">
    <property type="entry name" value="MinC_N_1"/>
    <property type="match status" value="1"/>
</dbReference>
<comment type="similarity">
    <text evidence="1 6">Belongs to the MinC family.</text>
</comment>
<dbReference type="PANTHER" id="PTHR34108">
    <property type="entry name" value="SEPTUM SITE-DETERMINING PROTEIN MINC"/>
    <property type="match status" value="1"/>
</dbReference>
<dbReference type="Pfam" id="PF03775">
    <property type="entry name" value="MinC_C"/>
    <property type="match status" value="1"/>
</dbReference>
<dbReference type="InterPro" id="IPR005526">
    <property type="entry name" value="Septum_form_inhib_MinC_C"/>
</dbReference>
<evidence type="ECO:0000256" key="6">
    <source>
        <dbReference type="HAMAP-Rule" id="MF_00267"/>
    </source>
</evidence>
<comment type="function">
    <text evidence="6">Cell division inhibitor that blocks the formation of polar Z ring septums. Rapidly oscillates between the poles of the cell to destabilize FtsZ filaments that have formed before they mature into polar Z rings. Prevents FtsZ polymerization.</text>
</comment>
<comment type="caution">
    <text evidence="9">The sequence shown here is derived from an EMBL/GenBank/DDBJ whole genome shotgun (WGS) entry which is preliminary data.</text>
</comment>
<gene>
    <name evidence="6" type="primary">minC</name>
    <name evidence="9" type="ORF">IAA55_02635</name>
</gene>
<dbReference type="InterPro" id="IPR013033">
    <property type="entry name" value="MinC"/>
</dbReference>
<dbReference type="InterPro" id="IPR036145">
    <property type="entry name" value="MinC_C_sf"/>
</dbReference>
<dbReference type="SUPFAM" id="SSF63848">
    <property type="entry name" value="Cell-division inhibitor MinC, C-terminal domain"/>
    <property type="match status" value="1"/>
</dbReference>
<evidence type="ECO:0000256" key="1">
    <source>
        <dbReference type="ARBA" id="ARBA00006291"/>
    </source>
</evidence>
<keyword evidence="2 6" id="KW-0132">Cell division</keyword>
<keyword evidence="3 6" id="KW-0717">Septation</keyword>
<evidence type="ECO:0000259" key="7">
    <source>
        <dbReference type="Pfam" id="PF03775"/>
    </source>
</evidence>
<dbReference type="Gene3D" id="2.160.20.70">
    <property type="match status" value="1"/>
</dbReference>
<evidence type="ECO:0000313" key="9">
    <source>
        <dbReference type="EMBL" id="HIR70160.1"/>
    </source>
</evidence>
<evidence type="ECO:0000256" key="4">
    <source>
        <dbReference type="ARBA" id="ARBA00023306"/>
    </source>
</evidence>
<reference evidence="9" key="2">
    <citation type="journal article" date="2021" name="PeerJ">
        <title>Extensive microbial diversity within the chicken gut microbiome revealed by metagenomics and culture.</title>
        <authorList>
            <person name="Gilroy R."/>
            <person name="Ravi A."/>
            <person name="Getino M."/>
            <person name="Pursley I."/>
            <person name="Horton D.L."/>
            <person name="Alikhan N.F."/>
            <person name="Baker D."/>
            <person name="Gharbi K."/>
            <person name="Hall N."/>
            <person name="Watson M."/>
            <person name="Adriaenssens E.M."/>
            <person name="Foster-Nyarko E."/>
            <person name="Jarju S."/>
            <person name="Secka A."/>
            <person name="Antonio M."/>
            <person name="Oren A."/>
            <person name="Chaudhuri R.R."/>
            <person name="La Ragione R."/>
            <person name="Hildebrand F."/>
            <person name="Pallen M.J."/>
        </authorList>
    </citation>
    <scope>NUCLEOTIDE SEQUENCE</scope>
    <source>
        <strain evidence="9">ChiSjej5B23-6657</strain>
    </source>
</reference>
<dbReference type="GO" id="GO:0000902">
    <property type="term" value="P:cell morphogenesis"/>
    <property type="evidence" value="ECO:0007669"/>
    <property type="project" value="InterPro"/>
</dbReference>
<accession>A0A9D1JA68</accession>
<keyword evidence="4 6" id="KW-0131">Cell cycle</keyword>
<reference evidence="9" key="1">
    <citation type="submission" date="2020-10" db="EMBL/GenBank/DDBJ databases">
        <authorList>
            <person name="Gilroy R."/>
        </authorList>
    </citation>
    <scope>NUCLEOTIDE SEQUENCE</scope>
    <source>
        <strain evidence="9">ChiSjej5B23-6657</strain>
    </source>
</reference>
<proteinExistence type="inferred from homology"/>
<dbReference type="HAMAP" id="MF_00267">
    <property type="entry name" value="MinC"/>
    <property type="match status" value="1"/>
</dbReference>
<dbReference type="Gene3D" id="3.30.160.540">
    <property type="match status" value="1"/>
</dbReference>
<dbReference type="EMBL" id="DVHM01000044">
    <property type="protein sequence ID" value="HIR70160.1"/>
    <property type="molecule type" value="Genomic_DNA"/>
</dbReference>
<feature type="domain" description="Septum site-determining protein MinC N-terminal" evidence="8">
    <location>
        <begin position="6"/>
        <end position="78"/>
    </location>
</feature>
<protein>
    <recommendedName>
        <fullName evidence="6">Probable septum site-determining protein MinC</fullName>
    </recommendedName>
</protein>
<dbReference type="InterPro" id="IPR016098">
    <property type="entry name" value="CAP/MinC_C"/>
</dbReference>
<sequence length="224" mass="25181">MKDSLVIKSSPYGLTLYLNREIPFEDLVREVCIKFAGAKTFFGSATLALSFEGRELTTEEAAVLVEAVELNSDLRISMVLENDETKNREEKKKIDRIYYENTLEHAKIIRGSIKSGQEVSFDTSVVILGNVKPRAKVMAKGNIIIFGSLEGEALAGIPEDNHCFIVAEEVTASIAQIGTCRDQLTLNEKWYRRVRRRENEALAIAVWQDRLCMEPLKGGLLKKI</sequence>
<dbReference type="AlphaFoldDB" id="A0A9D1JA68"/>
<feature type="domain" description="Septum formation inhibitor MinC C-terminal" evidence="7">
    <location>
        <begin position="108"/>
        <end position="188"/>
    </location>
</feature>
<evidence type="ECO:0000256" key="3">
    <source>
        <dbReference type="ARBA" id="ARBA00023210"/>
    </source>
</evidence>
<dbReference type="GO" id="GO:1901891">
    <property type="term" value="P:regulation of cell septum assembly"/>
    <property type="evidence" value="ECO:0007669"/>
    <property type="project" value="InterPro"/>
</dbReference>
<dbReference type="GO" id="GO:0000917">
    <property type="term" value="P:division septum assembly"/>
    <property type="evidence" value="ECO:0007669"/>
    <property type="project" value="UniProtKB-KW"/>
</dbReference>
<comment type="subunit">
    <text evidence="5 6">Interacts with MinD and FtsZ.</text>
</comment>
<evidence type="ECO:0000256" key="2">
    <source>
        <dbReference type="ARBA" id="ARBA00022618"/>
    </source>
</evidence>
<dbReference type="Proteomes" id="UP000823912">
    <property type="component" value="Unassembled WGS sequence"/>
</dbReference>
<evidence type="ECO:0000256" key="5">
    <source>
        <dbReference type="ARBA" id="ARBA00046874"/>
    </source>
</evidence>
<evidence type="ECO:0000313" key="10">
    <source>
        <dbReference type="Proteomes" id="UP000823912"/>
    </source>
</evidence>
<name>A0A9D1JA68_9FIRM</name>
<organism evidence="9 10">
    <name type="scientific">Candidatus Pullilachnospira gallistercoris</name>
    <dbReference type="NCBI Taxonomy" id="2840911"/>
    <lineage>
        <taxon>Bacteria</taxon>
        <taxon>Bacillati</taxon>
        <taxon>Bacillota</taxon>
        <taxon>Clostridia</taxon>
        <taxon>Lachnospirales</taxon>
        <taxon>Lachnospiraceae</taxon>
        <taxon>Lachnospiraceae incertae sedis</taxon>
        <taxon>Candidatus Pullilachnospira</taxon>
    </lineage>
</organism>
<evidence type="ECO:0000259" key="8">
    <source>
        <dbReference type="Pfam" id="PF22642"/>
    </source>
</evidence>
<dbReference type="InterPro" id="IPR055219">
    <property type="entry name" value="MinC_N_1"/>
</dbReference>
<dbReference type="PANTHER" id="PTHR34108:SF1">
    <property type="entry name" value="SEPTUM SITE-DETERMINING PROTEIN MINC"/>
    <property type="match status" value="1"/>
</dbReference>